<feature type="transmembrane region" description="Helical" evidence="6">
    <location>
        <begin position="712"/>
        <end position="736"/>
    </location>
</feature>
<sequence>MFKLFTTNFWSVTARLILRNKIAILVGILIITVLFSTQWKHMRFTYTEANLLPDEHPINLTYDNFLKTFGEEGNLIVIGVKDSTLFSVEKLNAWNALSDSFKTYDAVESVISIKDLQKLVKDTLNEKFILSPFIKDSISSSKQIEILEDELFNKYPFYDNFLFNNKTKTVRTAIYLKKDIVNTSARKDFIVNVLLPKTETFENATKLDVRISGMPYIRTLNAQNIVDEIGLFIIAALLVTSLIFFFFFRSLRATFISLIVVCIGVMWTLGIIGLLNYEITVLTALIPPLIIVIGIPNCIFLINKYQHEVKLHGNKVKSLQRVITKIGNATLMTNLTTASGFATFILTESKLLKEFGVVASLSIVGIFLLCLLIIPIIYSFLPYPKDRHLEHLNKRWIGGFVNWIEQMVKHRRIAIYATSVILLIASIIGIYKIKISGSLIEDMPKKTEFFEDIRFFEREFNGIMPLEIMVDTKQKQGVMKLPSLKRMNELEELIIEIPELSKPISVVGLVKYSKQAYYNGNPLYYQLPTSQENNFILSYAKNSTSNINLINNFVDSTGQYARITTFMKDIGTDKMERIEEDLQIKIDKVFPKDRYTVTMTGKALVFQKGTKYLVKNLVISLSLAILLISLFMAFMFRSFRMIVVSLIPNLLPLLITAGLMGYLGVPIKPSTILVFSIAFGISVDDTIHFLAKYRQELQANNWKIKTSVYGALRETGVSMFYTSIVLFFGFSVFTISSFGGTVALGALVSATLLFAMLSNLVLLPSLLLSLERSIANKEVLREPAINIIPEDDDGDNSIF</sequence>
<keyword evidence="5 6" id="KW-0472">Membrane</keyword>
<accession>A0A2N3HPE8</accession>
<evidence type="ECO:0000256" key="6">
    <source>
        <dbReference type="SAM" id="Phobius"/>
    </source>
</evidence>
<dbReference type="InterPro" id="IPR004869">
    <property type="entry name" value="MMPL_dom"/>
</dbReference>
<organism evidence="8 9">
    <name type="scientific">Confluentibacter flavum</name>
    <dbReference type="NCBI Taxonomy" id="1909700"/>
    <lineage>
        <taxon>Bacteria</taxon>
        <taxon>Pseudomonadati</taxon>
        <taxon>Bacteroidota</taxon>
        <taxon>Flavobacteriia</taxon>
        <taxon>Flavobacteriales</taxon>
        <taxon>Flavobacteriaceae</taxon>
        <taxon>Confluentibacter</taxon>
    </lineage>
</organism>
<gene>
    <name evidence="8" type="ORF">CSW08_00700</name>
</gene>
<feature type="transmembrane region" description="Helical" evidence="6">
    <location>
        <begin position="229"/>
        <end position="248"/>
    </location>
</feature>
<evidence type="ECO:0000256" key="5">
    <source>
        <dbReference type="ARBA" id="ARBA00023136"/>
    </source>
</evidence>
<evidence type="ECO:0000256" key="1">
    <source>
        <dbReference type="ARBA" id="ARBA00004651"/>
    </source>
</evidence>
<feature type="transmembrane region" description="Helical" evidence="6">
    <location>
        <begin position="413"/>
        <end position="431"/>
    </location>
</feature>
<evidence type="ECO:0000256" key="3">
    <source>
        <dbReference type="ARBA" id="ARBA00022692"/>
    </source>
</evidence>
<feature type="transmembrane region" description="Helical" evidence="6">
    <location>
        <begin position="255"/>
        <end position="275"/>
    </location>
</feature>
<dbReference type="AlphaFoldDB" id="A0A2N3HPE8"/>
<dbReference type="Gene3D" id="1.20.1640.10">
    <property type="entry name" value="Multidrug efflux transporter AcrB transmembrane domain"/>
    <property type="match status" value="2"/>
</dbReference>
<dbReference type="GO" id="GO:0005886">
    <property type="term" value="C:plasma membrane"/>
    <property type="evidence" value="ECO:0007669"/>
    <property type="project" value="UniProtKB-SubCell"/>
</dbReference>
<feature type="domain" description="SSD" evidence="7">
    <location>
        <begin position="255"/>
        <end position="380"/>
    </location>
</feature>
<evidence type="ECO:0000256" key="4">
    <source>
        <dbReference type="ARBA" id="ARBA00022989"/>
    </source>
</evidence>
<comment type="caution">
    <text evidence="8">The sequence shown here is derived from an EMBL/GenBank/DDBJ whole genome shotgun (WGS) entry which is preliminary data.</text>
</comment>
<feature type="transmembrane region" description="Helical" evidence="6">
    <location>
        <begin position="643"/>
        <end position="665"/>
    </location>
</feature>
<dbReference type="EMBL" id="PJEO01000004">
    <property type="protein sequence ID" value="PKQ46863.1"/>
    <property type="molecule type" value="Genomic_DNA"/>
</dbReference>
<feature type="transmembrane region" description="Helical" evidence="6">
    <location>
        <begin position="671"/>
        <end position="691"/>
    </location>
</feature>
<feature type="transmembrane region" description="Helical" evidence="6">
    <location>
        <begin position="281"/>
        <end position="302"/>
    </location>
</feature>
<feature type="transmembrane region" description="Helical" evidence="6">
    <location>
        <begin position="21"/>
        <end position="39"/>
    </location>
</feature>
<dbReference type="OrthoDB" id="9805018at2"/>
<proteinExistence type="predicted"/>
<keyword evidence="4 6" id="KW-1133">Transmembrane helix</keyword>
<dbReference type="Proteomes" id="UP000233435">
    <property type="component" value="Unassembled WGS sequence"/>
</dbReference>
<evidence type="ECO:0000259" key="7">
    <source>
        <dbReference type="PROSITE" id="PS50156"/>
    </source>
</evidence>
<dbReference type="RefSeq" id="WP_106657991.1">
    <property type="nucleotide sequence ID" value="NZ_PJEO01000004.1"/>
</dbReference>
<keyword evidence="9" id="KW-1185">Reference proteome</keyword>
<dbReference type="InterPro" id="IPR000731">
    <property type="entry name" value="SSD"/>
</dbReference>
<evidence type="ECO:0000313" key="8">
    <source>
        <dbReference type="EMBL" id="PKQ46863.1"/>
    </source>
</evidence>
<feature type="transmembrane region" description="Helical" evidence="6">
    <location>
        <begin position="322"/>
        <end position="346"/>
    </location>
</feature>
<protein>
    <submittedName>
        <fullName evidence="8">Transporter</fullName>
    </submittedName>
</protein>
<evidence type="ECO:0000313" key="9">
    <source>
        <dbReference type="Proteomes" id="UP000233435"/>
    </source>
</evidence>
<dbReference type="PROSITE" id="PS50156">
    <property type="entry name" value="SSD"/>
    <property type="match status" value="2"/>
</dbReference>
<name>A0A2N3HPE8_9FLAO</name>
<keyword evidence="3 6" id="KW-0812">Transmembrane</keyword>
<feature type="transmembrane region" description="Helical" evidence="6">
    <location>
        <begin position="358"/>
        <end position="381"/>
    </location>
</feature>
<feature type="transmembrane region" description="Helical" evidence="6">
    <location>
        <begin position="742"/>
        <end position="768"/>
    </location>
</feature>
<comment type="subcellular location">
    <subcellularLocation>
        <location evidence="1">Cell membrane</location>
        <topology evidence="1">Multi-pass membrane protein</topology>
    </subcellularLocation>
</comment>
<dbReference type="PANTHER" id="PTHR33406:SF12">
    <property type="entry name" value="BLR2997 PROTEIN"/>
    <property type="match status" value="1"/>
</dbReference>
<reference evidence="8 9" key="1">
    <citation type="submission" date="2017-12" db="EMBL/GenBank/DDBJ databases">
        <title>Confluentibacter flavum sp. nov., isolated from the saline lake.</title>
        <authorList>
            <person name="Yu L."/>
        </authorList>
    </citation>
    <scope>NUCLEOTIDE SEQUENCE [LARGE SCALE GENOMIC DNA]</scope>
    <source>
        <strain evidence="8 9">3B</strain>
    </source>
</reference>
<dbReference type="SUPFAM" id="SSF82866">
    <property type="entry name" value="Multidrug efflux transporter AcrB transmembrane domain"/>
    <property type="match status" value="2"/>
</dbReference>
<dbReference type="InterPro" id="IPR050545">
    <property type="entry name" value="Mycobact_MmpL"/>
</dbReference>
<feature type="transmembrane region" description="Helical" evidence="6">
    <location>
        <begin position="617"/>
        <end position="636"/>
    </location>
</feature>
<dbReference type="PANTHER" id="PTHR33406">
    <property type="entry name" value="MEMBRANE PROTEIN MJ1562-RELATED"/>
    <property type="match status" value="1"/>
</dbReference>
<feature type="domain" description="SSD" evidence="7">
    <location>
        <begin position="643"/>
        <end position="769"/>
    </location>
</feature>
<keyword evidence="2" id="KW-1003">Cell membrane</keyword>
<evidence type="ECO:0000256" key="2">
    <source>
        <dbReference type="ARBA" id="ARBA00022475"/>
    </source>
</evidence>
<dbReference type="Pfam" id="PF03176">
    <property type="entry name" value="MMPL"/>
    <property type="match status" value="2"/>
</dbReference>